<gene>
    <name evidence="4" type="ORF">I3842_13G017100</name>
</gene>
<dbReference type="Proteomes" id="UP000811246">
    <property type="component" value="Chromosome 13"/>
</dbReference>
<dbReference type="InterPro" id="IPR036546">
    <property type="entry name" value="MED15_KIX"/>
</dbReference>
<evidence type="ECO:0000313" key="5">
    <source>
        <dbReference type="Proteomes" id="UP000811246"/>
    </source>
</evidence>
<evidence type="ECO:0000259" key="3">
    <source>
        <dbReference type="Pfam" id="PF16987"/>
    </source>
</evidence>
<name>A0A922DAY3_CARIL</name>
<dbReference type="GO" id="GO:0005634">
    <property type="term" value="C:nucleus"/>
    <property type="evidence" value="ECO:0007669"/>
    <property type="project" value="UniProtKB-SubCell"/>
</dbReference>
<evidence type="ECO:0000256" key="2">
    <source>
        <dbReference type="ARBA" id="ARBA00023242"/>
    </source>
</evidence>
<proteinExistence type="predicted"/>
<comment type="caution">
    <text evidence="4">The sequence shown here is derived from an EMBL/GenBank/DDBJ whole genome shotgun (WGS) entry which is preliminary data.</text>
</comment>
<reference evidence="4" key="1">
    <citation type="submission" date="2021-01" db="EMBL/GenBank/DDBJ databases">
        <authorList>
            <person name="Lovell J.T."/>
            <person name="Bentley N."/>
            <person name="Bhattarai G."/>
            <person name="Jenkins J.W."/>
            <person name="Sreedasyam A."/>
            <person name="Alarcon Y."/>
            <person name="Bock C."/>
            <person name="Boston L."/>
            <person name="Carlson J."/>
            <person name="Cervantes K."/>
            <person name="Clermont K."/>
            <person name="Krom N."/>
            <person name="Kubenka K."/>
            <person name="Mamidi S."/>
            <person name="Mattison C."/>
            <person name="Monteros M."/>
            <person name="Pisani C."/>
            <person name="Plott C."/>
            <person name="Rajasekar S."/>
            <person name="Rhein H.S."/>
            <person name="Rohla C."/>
            <person name="Song M."/>
            <person name="Hilaire R.S."/>
            <person name="Shu S."/>
            <person name="Wells L."/>
            <person name="Wang X."/>
            <person name="Webber J."/>
            <person name="Heerema R.J."/>
            <person name="Klein P."/>
            <person name="Conner P."/>
            <person name="Grauke L."/>
            <person name="Grimwood J."/>
            <person name="Schmutz J."/>
            <person name="Randall J.J."/>
        </authorList>
    </citation>
    <scope>NUCLEOTIDE SEQUENCE</scope>
    <source>
        <tissue evidence="4">Leaf</tissue>
    </source>
</reference>
<keyword evidence="2" id="KW-0539">Nucleus</keyword>
<dbReference type="Pfam" id="PF16987">
    <property type="entry name" value="KIX_2"/>
    <property type="match status" value="1"/>
</dbReference>
<dbReference type="EMBL" id="CM031837">
    <property type="protein sequence ID" value="KAG6679979.1"/>
    <property type="molecule type" value="Genomic_DNA"/>
</dbReference>
<comment type="subcellular location">
    <subcellularLocation>
        <location evidence="1">Nucleus</location>
    </subcellularLocation>
</comment>
<protein>
    <recommendedName>
        <fullName evidence="3">Mediator complex subunit 15 KIX domain-containing protein</fullName>
    </recommendedName>
</protein>
<evidence type="ECO:0000313" key="4">
    <source>
        <dbReference type="EMBL" id="KAG6679979.1"/>
    </source>
</evidence>
<evidence type="ECO:0000256" key="1">
    <source>
        <dbReference type="ARBA" id="ARBA00004123"/>
    </source>
</evidence>
<feature type="domain" description="Mediator complex subunit 15 KIX" evidence="3">
    <location>
        <begin position="1"/>
        <end position="59"/>
    </location>
</feature>
<dbReference type="AlphaFoldDB" id="A0A922DAY3"/>
<accession>A0A922DAY3</accession>
<organism evidence="4 5">
    <name type="scientific">Carya illinoinensis</name>
    <name type="common">Pecan</name>
    <dbReference type="NCBI Taxonomy" id="32201"/>
    <lineage>
        <taxon>Eukaryota</taxon>
        <taxon>Viridiplantae</taxon>
        <taxon>Streptophyta</taxon>
        <taxon>Embryophyta</taxon>
        <taxon>Tracheophyta</taxon>
        <taxon>Spermatophyta</taxon>
        <taxon>Magnoliopsida</taxon>
        <taxon>eudicotyledons</taxon>
        <taxon>Gunneridae</taxon>
        <taxon>Pentapetalae</taxon>
        <taxon>rosids</taxon>
        <taxon>fabids</taxon>
        <taxon>Fagales</taxon>
        <taxon>Juglandaceae</taxon>
        <taxon>Carya</taxon>
    </lineage>
</organism>
<sequence length="122" mass="14098">MDILKKQIQSSGRDGLSQIKTLSENFEKKIYESATDENDYLKKISLKLLTVEEKLSQSNSLLSKSYSGETQHHAVFSPKWISIGNRFLFILISPNINYHRTLRTTLHLADFFQLTIFRTSSQ</sequence>